<dbReference type="SUPFAM" id="SSF48371">
    <property type="entry name" value="ARM repeat"/>
    <property type="match status" value="1"/>
</dbReference>
<feature type="compositionally biased region" description="Polar residues" evidence="3">
    <location>
        <begin position="323"/>
        <end position="336"/>
    </location>
</feature>
<dbReference type="OMA" id="RQDLNCA"/>
<dbReference type="Proteomes" id="UP000001554">
    <property type="component" value="Chromosome 6"/>
</dbReference>
<organism evidence="4 5">
    <name type="scientific">Branchiostoma floridae</name>
    <name type="common">Florida lancelet</name>
    <name type="synonym">Amphioxus</name>
    <dbReference type="NCBI Taxonomy" id="7739"/>
    <lineage>
        <taxon>Eukaryota</taxon>
        <taxon>Metazoa</taxon>
        <taxon>Chordata</taxon>
        <taxon>Cephalochordata</taxon>
        <taxon>Leptocardii</taxon>
        <taxon>Amphioxiformes</taxon>
        <taxon>Branchiostomatidae</taxon>
        <taxon>Branchiostoma</taxon>
    </lineage>
</organism>
<dbReference type="PANTHER" id="PTHR32059:SF0">
    <property type="entry name" value="RAB11-BINDING PROTEIN RELCH"/>
    <property type="match status" value="1"/>
</dbReference>
<evidence type="ECO:0000313" key="5">
    <source>
        <dbReference type="RefSeq" id="XP_035680249.1"/>
    </source>
</evidence>
<dbReference type="GO" id="GO:0032367">
    <property type="term" value="P:intracellular cholesterol transport"/>
    <property type="evidence" value="ECO:0000318"/>
    <property type="project" value="GO_Central"/>
</dbReference>
<dbReference type="GO" id="GO:0055037">
    <property type="term" value="C:recycling endosome"/>
    <property type="evidence" value="ECO:0000318"/>
    <property type="project" value="GO_Central"/>
</dbReference>
<protein>
    <submittedName>
        <fullName evidence="5">RAB11-binding protein RELCH homolog isoform X1</fullName>
    </submittedName>
</protein>
<dbReference type="KEGG" id="bfo:118418449"/>
<evidence type="ECO:0000256" key="2">
    <source>
        <dbReference type="SAM" id="Coils"/>
    </source>
</evidence>
<keyword evidence="4" id="KW-1185">Reference proteome</keyword>
<dbReference type="OrthoDB" id="1695393at2759"/>
<reference evidence="4" key="1">
    <citation type="journal article" date="2020" name="Nat. Ecol. Evol.">
        <title>Deeply conserved synteny resolves early events in vertebrate evolution.</title>
        <authorList>
            <person name="Simakov O."/>
            <person name="Marletaz F."/>
            <person name="Yue J.X."/>
            <person name="O'Connell B."/>
            <person name="Jenkins J."/>
            <person name="Brandt A."/>
            <person name="Calef R."/>
            <person name="Tung C.H."/>
            <person name="Huang T.K."/>
            <person name="Schmutz J."/>
            <person name="Satoh N."/>
            <person name="Yu J.K."/>
            <person name="Putnam N.H."/>
            <person name="Green R.E."/>
            <person name="Rokhsar D.S."/>
        </authorList>
    </citation>
    <scope>NUCLEOTIDE SEQUENCE [LARGE SCALE GENOMIC DNA]</scope>
    <source>
        <strain evidence="4">S238N-H82</strain>
    </source>
</reference>
<gene>
    <name evidence="5" type="primary">LOC118418449</name>
</gene>
<dbReference type="AlphaFoldDB" id="A0A9J7LDZ2"/>
<proteinExistence type="predicted"/>
<keyword evidence="2" id="KW-0175">Coiled coil</keyword>
<reference evidence="5" key="2">
    <citation type="submission" date="2025-08" db="UniProtKB">
        <authorList>
            <consortium name="RefSeq"/>
        </authorList>
    </citation>
    <scope>IDENTIFICATION</scope>
    <source>
        <strain evidence="5">S238N-H82</strain>
        <tissue evidence="5">Testes</tissue>
    </source>
</reference>
<dbReference type="PANTHER" id="PTHR32059">
    <property type="entry name" value="RAB11-BINDING PROTEIN RELCH"/>
    <property type="match status" value="1"/>
</dbReference>
<dbReference type="InterPro" id="IPR016024">
    <property type="entry name" value="ARM-type_fold"/>
</dbReference>
<dbReference type="PROSITE" id="PS50077">
    <property type="entry name" value="HEAT_REPEAT"/>
    <property type="match status" value="2"/>
</dbReference>
<sequence length="1213" mass="135566">MATNPFMESDTEDQDLPGPFDDTSDSIDDKNSETIDESPKEITLDLVAHKLLKEKFILTALELHTELLESGCELPRLRDFFSNPGNFETQTVHTQPSSNLHRTSSEQTFDSLDFARYSDDGANQTDERVAVLEFELRKAKETIKGLRANLTEAAETDIPSPMATDGQKTETQQASSKEEPVKPHEKRALNFLVNEYLLKQDFKLTSITFSDECEDQDFEDWDDVGLNMPQPPDVLHLYRDYGSHVAPTLDVRDFGCGEDVVEVEEPEDDQDLEKIQELEEEKERLDAEIIALGDQIASLKEENDSLLGHVATLERDIEALQTPKFSTPVSTPNKQLQRPAAAFDLDPNVDIRTPPIGQSSTNEDNQGSRLTNGRSEDRTEADQAGPDELEESLQVTVGSEGVRDITLDVTASEGESMLQGELKKWDIPNRKMSEAFRRTLISMTQTVVDNRLGSEVSKIAGSGEGVVMMLARCLPHIVPNVLLAKREELIPLILCTVALHPDAKERDKLLHILFNLIKRPDEEQRQMILNGCVTFAEHVGQERVETELLPQCWEQINHKYEERRLLVAEACGTLAPFLPSEIRSSLVLSMLQQMLSDDKSDLVRESVAKSLGLITAYIDDVDKYSQGSELLHLAMCDASERVVGAAQQVFLPALAAWADELDRLHTDLIHGMMTRLEHLVKAAVRVKPMNQLLAGSAASVNQTGGETTIGLDETRFNLYVSTLDAMVPALFAAVLQSAPFAQEENLTCRDVEVSRFPMGSSPLHDIATIIGDHTQLAALVTAYDDMVEQEDFPAWETLQWVSEEFVPRLVQLTGSLDVTLTSCIHNLARLFHKICRTFGRIFTEKKLKPQFQTILKIPEEQIDREILSGRTALTRATVPLYAAGVLAVFHQESDRKQLIKFMQDILTTLSLSHAPLDSIQAAFLELGHTGSLSLRSDAVYHESLLTVLWDGVVHTSALVRASAARMFEMLIKGVQETLVSMRVVPALITLSTDPEMSVRIATIPAFGTIMESITQKETLDRVHMQFQQFLDDPQYREQHTLHVEIIRTFARIGPNAEPKFRDEFVLPRLAIMAGNNNLMINETKRTDIAMQLFEAFTAMSCCFISDDLINQCMLPGLRCLRQDMEHIAPQHQVGHFFCVGREVVASMIKEYEMKVDSRVPYDSSVPVGASLGNLAAAMSSEDAKTKLLSKLGQLKDKSSVQGTKIASMFHRKK</sequence>
<dbReference type="GeneID" id="118418449"/>
<dbReference type="PROSITE" id="PS50896">
    <property type="entry name" value="LISH"/>
    <property type="match status" value="1"/>
</dbReference>
<dbReference type="SMART" id="SM00667">
    <property type="entry name" value="LisH"/>
    <property type="match status" value="1"/>
</dbReference>
<dbReference type="RefSeq" id="XP_035680249.1">
    <property type="nucleotide sequence ID" value="XM_035824356.1"/>
</dbReference>
<dbReference type="InterPro" id="IPR011989">
    <property type="entry name" value="ARM-like"/>
</dbReference>
<evidence type="ECO:0000313" key="4">
    <source>
        <dbReference type="Proteomes" id="UP000001554"/>
    </source>
</evidence>
<feature type="coiled-coil region" evidence="2">
    <location>
        <begin position="268"/>
        <end position="316"/>
    </location>
</feature>
<name>A0A9J7LDZ2_BRAFL</name>
<feature type="repeat" description="HEAT" evidence="1">
    <location>
        <begin position="587"/>
        <end position="626"/>
    </location>
</feature>
<evidence type="ECO:0000256" key="3">
    <source>
        <dbReference type="SAM" id="MobiDB-lite"/>
    </source>
</evidence>
<dbReference type="GO" id="GO:0005802">
    <property type="term" value="C:trans-Golgi network"/>
    <property type="evidence" value="ECO:0000318"/>
    <property type="project" value="GO_Central"/>
</dbReference>
<feature type="compositionally biased region" description="Basic and acidic residues" evidence="3">
    <location>
        <begin position="27"/>
        <end position="37"/>
    </location>
</feature>
<dbReference type="Gene3D" id="1.25.10.10">
    <property type="entry name" value="Leucine-rich Repeat Variant"/>
    <property type="match status" value="2"/>
</dbReference>
<accession>A0A9J7LDZ2</accession>
<dbReference type="InterPro" id="IPR040362">
    <property type="entry name" value="RELCH"/>
</dbReference>
<feature type="region of interest" description="Disordered" evidence="3">
    <location>
        <begin position="323"/>
        <end position="396"/>
    </location>
</feature>
<feature type="region of interest" description="Disordered" evidence="3">
    <location>
        <begin position="152"/>
        <end position="183"/>
    </location>
</feature>
<evidence type="ECO:0000256" key="1">
    <source>
        <dbReference type="PROSITE-ProRule" id="PRU00103"/>
    </source>
</evidence>
<dbReference type="InterPro" id="IPR006594">
    <property type="entry name" value="LisH"/>
</dbReference>
<dbReference type="InterPro" id="IPR021133">
    <property type="entry name" value="HEAT_type_2"/>
</dbReference>
<feature type="compositionally biased region" description="Polar residues" evidence="3">
    <location>
        <begin position="356"/>
        <end position="373"/>
    </location>
</feature>
<feature type="repeat" description="HEAT" evidence="1">
    <location>
        <begin position="983"/>
        <end position="1021"/>
    </location>
</feature>
<feature type="region of interest" description="Disordered" evidence="3">
    <location>
        <begin position="1"/>
        <end position="37"/>
    </location>
</feature>